<organism evidence="1 2">
    <name type="scientific">Brevundimonas vesicularis</name>
    <name type="common">Pseudomonas vesicularis</name>
    <dbReference type="NCBI Taxonomy" id="41276"/>
    <lineage>
        <taxon>Bacteria</taxon>
        <taxon>Pseudomonadati</taxon>
        <taxon>Pseudomonadota</taxon>
        <taxon>Alphaproteobacteria</taxon>
        <taxon>Caulobacterales</taxon>
        <taxon>Caulobacteraceae</taxon>
        <taxon>Brevundimonas</taxon>
    </lineage>
</organism>
<sequence length="241" mass="26596">MTFNDIHIAALDAIVGTKERDTAGDLVLTTSGWLGSACRAWAEAVSGVPQERLPAARQDRRSLRSLVQGTELSDDEALLAVMAWGGQRRDHGRSTWASVETLGPVVQGLRTGALNRRAGYDAFFEATTRQNNRVVGLGPAYYSKLLFFLPPASTGPIMDQWTAKSMQLLVDRRDAPPIVTLSHAGYVTRGNTAEVYEQFCSFVAALAKRYGISDGNAEELIFAGSQQPWRTYVRTHWRHRV</sequence>
<evidence type="ECO:0000313" key="2">
    <source>
        <dbReference type="Proteomes" id="UP001272940"/>
    </source>
</evidence>
<dbReference type="Proteomes" id="UP001272940">
    <property type="component" value="Unassembled WGS sequence"/>
</dbReference>
<gene>
    <name evidence="1" type="ORF">NJD11_15040</name>
</gene>
<comment type="caution">
    <text evidence="1">The sequence shown here is derived from an EMBL/GenBank/DDBJ whole genome shotgun (WGS) entry which is preliminary data.</text>
</comment>
<dbReference type="InterPro" id="IPR048868">
    <property type="entry name" value="OGG-like_put"/>
</dbReference>
<accession>A0ABU4KT94</accession>
<proteinExistence type="predicted"/>
<reference evidence="1 2" key="1">
    <citation type="journal article" date="2023" name="FEMS Microbes">
        <title>Whole genomes of deep-sea sponge-associated bacteria exhibit high novel natural product potential.</title>
        <authorList>
            <person name="Hesketh-Best P.J."/>
            <person name="January G.G."/>
            <person name="Koch M.J."/>
            <person name="Warburton P.J."/>
            <person name="Howell K.L."/>
            <person name="Upton M."/>
        </authorList>
    </citation>
    <scope>NUCLEOTIDE SEQUENCE [LARGE SCALE GENOMIC DNA]</scope>
    <source>
        <strain evidence="1 2">PC206-O</strain>
    </source>
</reference>
<dbReference type="RefSeq" id="WP_319078768.1">
    <property type="nucleotide sequence ID" value="NZ_JAMYEC010000012.1"/>
</dbReference>
<dbReference type="Pfam" id="PF21790">
    <property type="entry name" value="OGG"/>
    <property type="match status" value="1"/>
</dbReference>
<name>A0ABU4KT94_BREVE</name>
<protein>
    <submittedName>
        <fullName evidence="1">Uncharacterized protein</fullName>
    </submittedName>
</protein>
<dbReference type="EMBL" id="JAMYEC010000012">
    <property type="protein sequence ID" value="MDX2336253.1"/>
    <property type="molecule type" value="Genomic_DNA"/>
</dbReference>
<evidence type="ECO:0000313" key="1">
    <source>
        <dbReference type="EMBL" id="MDX2336253.1"/>
    </source>
</evidence>
<keyword evidence="2" id="KW-1185">Reference proteome</keyword>